<name>A0A0G0SGN0_9BACT</name>
<dbReference type="Gene3D" id="3.40.50.150">
    <property type="entry name" value="Vaccinia Virus protein VP39"/>
    <property type="match status" value="1"/>
</dbReference>
<evidence type="ECO:0000259" key="1">
    <source>
        <dbReference type="Pfam" id="PF13649"/>
    </source>
</evidence>
<reference evidence="2 3" key="1">
    <citation type="journal article" date="2015" name="Nature">
        <title>rRNA introns, odd ribosomes, and small enigmatic genomes across a large radiation of phyla.</title>
        <authorList>
            <person name="Brown C.T."/>
            <person name="Hug L.A."/>
            <person name="Thomas B.C."/>
            <person name="Sharon I."/>
            <person name="Castelle C.J."/>
            <person name="Singh A."/>
            <person name="Wilkins M.J."/>
            <person name="Williams K.H."/>
            <person name="Banfield J.F."/>
        </authorList>
    </citation>
    <scope>NUCLEOTIDE SEQUENCE [LARGE SCALE GENOMIC DNA]</scope>
</reference>
<dbReference type="AlphaFoldDB" id="A0A0G0SGN0"/>
<feature type="domain" description="Methyltransferase" evidence="1">
    <location>
        <begin position="56"/>
        <end position="151"/>
    </location>
</feature>
<organism evidence="2 3">
    <name type="scientific">Candidatus Falkowbacteria bacterium GW2011_GWF2_39_8</name>
    <dbReference type="NCBI Taxonomy" id="1618642"/>
    <lineage>
        <taxon>Bacteria</taxon>
        <taxon>Candidatus Falkowiibacteriota</taxon>
    </lineage>
</organism>
<dbReference type="InterPro" id="IPR041698">
    <property type="entry name" value="Methyltransf_25"/>
</dbReference>
<protein>
    <submittedName>
        <fullName evidence="2">Methylase involved in ubiquinone/menaquinone biosynthesis</fullName>
    </submittedName>
</protein>
<keyword evidence="2" id="KW-0489">Methyltransferase</keyword>
<dbReference type="PANTHER" id="PTHR43591">
    <property type="entry name" value="METHYLTRANSFERASE"/>
    <property type="match status" value="1"/>
</dbReference>
<sequence>MASGIGDFKMNFSVKEAYEYNHRMWTGKGDRCTTIGDFLGRIPSLDLIHPSRDETILDAGCGAGFCTRRIARMGGKKVYGCDRAETMLSQAIKHEKEEVLGINYQLADITKLPYSEETFDTVVCIAVLIHSSPQECLAFFREALRVLKPGGMLIVSTMHEALYKLGSANRTGQSSWAQYRPLENIQEPAVRRNLPRR</sequence>
<keyword evidence="2" id="KW-0830">Ubiquinone</keyword>
<dbReference type="Proteomes" id="UP000034137">
    <property type="component" value="Unassembled WGS sequence"/>
</dbReference>
<dbReference type="CDD" id="cd02440">
    <property type="entry name" value="AdoMet_MTases"/>
    <property type="match status" value="1"/>
</dbReference>
<evidence type="ECO:0000313" key="3">
    <source>
        <dbReference type="Proteomes" id="UP000034137"/>
    </source>
</evidence>
<proteinExistence type="predicted"/>
<dbReference type="GO" id="GO:0032259">
    <property type="term" value="P:methylation"/>
    <property type="evidence" value="ECO:0007669"/>
    <property type="project" value="UniProtKB-KW"/>
</dbReference>
<keyword evidence="2" id="KW-0808">Transferase</keyword>
<dbReference type="SUPFAM" id="SSF53335">
    <property type="entry name" value="S-adenosyl-L-methionine-dependent methyltransferases"/>
    <property type="match status" value="1"/>
</dbReference>
<gene>
    <name evidence="2" type="ORF">UT64_C0002G0009</name>
</gene>
<evidence type="ECO:0000313" key="2">
    <source>
        <dbReference type="EMBL" id="KKR33870.1"/>
    </source>
</evidence>
<dbReference type="EMBL" id="LBXO01000002">
    <property type="protein sequence ID" value="KKR33870.1"/>
    <property type="molecule type" value="Genomic_DNA"/>
</dbReference>
<dbReference type="Pfam" id="PF13649">
    <property type="entry name" value="Methyltransf_25"/>
    <property type="match status" value="1"/>
</dbReference>
<accession>A0A0G0SGN0</accession>
<dbReference type="InterPro" id="IPR029063">
    <property type="entry name" value="SAM-dependent_MTases_sf"/>
</dbReference>
<dbReference type="GO" id="GO:0008168">
    <property type="term" value="F:methyltransferase activity"/>
    <property type="evidence" value="ECO:0007669"/>
    <property type="project" value="UniProtKB-KW"/>
</dbReference>
<comment type="caution">
    <text evidence="2">The sequence shown here is derived from an EMBL/GenBank/DDBJ whole genome shotgun (WGS) entry which is preliminary data.</text>
</comment>